<dbReference type="AlphaFoldDB" id="A0A3S0SR46"/>
<dbReference type="EMBL" id="RIBW01000014">
    <property type="protein sequence ID" value="RUL98256.1"/>
    <property type="molecule type" value="Genomic_DNA"/>
</dbReference>
<dbReference type="InterPro" id="IPR029063">
    <property type="entry name" value="SAM-dependent_MTases_sf"/>
</dbReference>
<reference evidence="1 2" key="1">
    <citation type="journal article" date="2015" name="Int. J. Syst. Evol. Microbiol.">
        <title>Rhizobium anhuiense sp. nov., isolated from effective nodules of Vicia faba and Pisum sativum.</title>
        <authorList>
            <person name="Zhang Y.J."/>
            <person name="Zheng W.T."/>
            <person name="Everall I."/>
            <person name="Young J.P."/>
            <person name="Zhang X.X."/>
            <person name="Tian C.F."/>
            <person name="Sui X.H."/>
            <person name="Wang E.T."/>
            <person name="Chen W.X."/>
        </authorList>
    </citation>
    <scope>NUCLEOTIDE SEQUENCE [LARGE SCALE GENOMIC DNA]</scope>
    <source>
        <strain evidence="1 2">CCBAU 23252</strain>
    </source>
</reference>
<accession>A0A3S0SR46</accession>
<dbReference type="RefSeq" id="WP_127431262.1">
    <property type="nucleotide sequence ID" value="NZ_BMFI01000013.1"/>
</dbReference>
<comment type="caution">
    <text evidence="1">The sequence shown here is derived from an EMBL/GenBank/DDBJ whole genome shotgun (WGS) entry which is preliminary data.</text>
</comment>
<dbReference type="SUPFAM" id="SSF53335">
    <property type="entry name" value="S-adenosyl-L-methionine-dependent methyltransferases"/>
    <property type="match status" value="1"/>
</dbReference>
<name>A0A3S0SR46_9HYPH</name>
<dbReference type="PANTHER" id="PTHR43861">
    <property type="entry name" value="TRANS-ACONITATE 2-METHYLTRANSFERASE-RELATED"/>
    <property type="match status" value="1"/>
</dbReference>
<evidence type="ECO:0000313" key="1">
    <source>
        <dbReference type="EMBL" id="RUL98256.1"/>
    </source>
</evidence>
<protein>
    <submittedName>
        <fullName evidence="1">Class I SAM-dependent methyltransferase</fullName>
    </submittedName>
</protein>
<evidence type="ECO:0000313" key="2">
    <source>
        <dbReference type="Proteomes" id="UP000273611"/>
    </source>
</evidence>
<dbReference type="CDD" id="cd02440">
    <property type="entry name" value="AdoMet_MTases"/>
    <property type="match status" value="1"/>
</dbReference>
<dbReference type="Proteomes" id="UP000273611">
    <property type="component" value="Unassembled WGS sequence"/>
</dbReference>
<keyword evidence="1" id="KW-0489">Methyltransferase</keyword>
<dbReference type="Gene3D" id="3.40.50.150">
    <property type="entry name" value="Vaccinia Virus protein VP39"/>
    <property type="match status" value="1"/>
</dbReference>
<dbReference type="GO" id="GO:0032259">
    <property type="term" value="P:methylation"/>
    <property type="evidence" value="ECO:0007669"/>
    <property type="project" value="UniProtKB-KW"/>
</dbReference>
<proteinExistence type="predicted"/>
<gene>
    <name evidence="1" type="ORF">EEQ99_25435</name>
</gene>
<sequence length="299" mass="33085">MTDPRLRRHPFGFLEVVDRPSPEALAAYYTETYYQTERSSYRREYLPEELHAIRLRITQRAAKAQSILGDSRRGRLLDVGCGEGFVMAEFASRGWTVAGIDFSAVGVENMNREMADRVEQGDIFALLQAHIAANTTYDLVWLGNVLEHVLDPIGLMEALRLLVEPGGLLVVTVPNDGNAYHETLLSNGDIDRRFWIAIPDHMSYFTADSLKITAKATGWDTLAIIGDFPIDFFLAHPGSNYVANPALGRDAHRARLKLEAIVGAAGPEAANRFYSALAEVGFGRNLTAFLRPKTEGTAT</sequence>
<keyword evidence="1" id="KW-0808">Transferase</keyword>
<dbReference type="GO" id="GO:0008168">
    <property type="term" value="F:methyltransferase activity"/>
    <property type="evidence" value="ECO:0007669"/>
    <property type="project" value="UniProtKB-KW"/>
</dbReference>
<organism evidence="1 2">
    <name type="scientific">Rhizobium anhuiense</name>
    <dbReference type="NCBI Taxonomy" id="1184720"/>
    <lineage>
        <taxon>Bacteria</taxon>
        <taxon>Pseudomonadati</taxon>
        <taxon>Pseudomonadota</taxon>
        <taxon>Alphaproteobacteria</taxon>
        <taxon>Hyphomicrobiales</taxon>
        <taxon>Rhizobiaceae</taxon>
        <taxon>Rhizobium/Agrobacterium group</taxon>
        <taxon>Rhizobium</taxon>
    </lineage>
</organism>
<dbReference type="Pfam" id="PF13489">
    <property type="entry name" value="Methyltransf_23"/>
    <property type="match status" value="1"/>
</dbReference>